<evidence type="ECO:0000313" key="1">
    <source>
        <dbReference type="EMBL" id="MBS9722270.1"/>
    </source>
</evidence>
<dbReference type="InterPro" id="IPR036249">
    <property type="entry name" value="Thioredoxin-like_sf"/>
</dbReference>
<protein>
    <submittedName>
        <fullName evidence="1">DUF1223 domain-containing protein</fullName>
    </submittedName>
</protein>
<dbReference type="PANTHER" id="PTHR36057:SF1">
    <property type="entry name" value="LIPOPROTEIN LIPID ATTACHMENT SITE-LIKE PROTEIN, PUTATIVE (DUF1223)-RELATED"/>
    <property type="match status" value="1"/>
</dbReference>
<proteinExistence type="predicted"/>
<reference evidence="1 2" key="1">
    <citation type="submission" date="2021-03" db="EMBL/GenBank/DDBJ databases">
        <title>Tianweitania aestuarii sp. nov., isolated from a tidal flat.</title>
        <authorList>
            <person name="Park S."/>
            <person name="Yoon J.-H."/>
        </authorList>
    </citation>
    <scope>NUCLEOTIDE SEQUENCE [LARGE SCALE GENOMIC DNA]</scope>
    <source>
        <strain evidence="1 2">BSSL-BM11</strain>
    </source>
</reference>
<evidence type="ECO:0000313" key="2">
    <source>
        <dbReference type="Proteomes" id="UP001297272"/>
    </source>
</evidence>
<dbReference type="SUPFAM" id="SSF52833">
    <property type="entry name" value="Thioredoxin-like"/>
    <property type="match status" value="1"/>
</dbReference>
<dbReference type="Pfam" id="PF06764">
    <property type="entry name" value="DUF1223"/>
    <property type="match status" value="1"/>
</dbReference>
<comment type="caution">
    <text evidence="1">The sequence shown here is derived from an EMBL/GenBank/DDBJ whole genome shotgun (WGS) entry which is preliminary data.</text>
</comment>
<dbReference type="Proteomes" id="UP001297272">
    <property type="component" value="Unassembled WGS sequence"/>
</dbReference>
<gene>
    <name evidence="1" type="ORF">JYU29_16365</name>
</gene>
<organism evidence="1 2">
    <name type="scientific">Tianweitania aestuarii</name>
    <dbReference type="NCBI Taxonomy" id="2814886"/>
    <lineage>
        <taxon>Bacteria</taxon>
        <taxon>Pseudomonadati</taxon>
        <taxon>Pseudomonadota</taxon>
        <taxon>Alphaproteobacteria</taxon>
        <taxon>Hyphomicrobiales</taxon>
        <taxon>Phyllobacteriaceae</taxon>
        <taxon>Tianweitania</taxon>
    </lineage>
</organism>
<name>A0ABS5RZP8_9HYPH</name>
<keyword evidence="2" id="KW-1185">Reference proteome</keyword>
<dbReference type="InterPro" id="IPR010634">
    <property type="entry name" value="DUF1223"/>
</dbReference>
<dbReference type="PANTHER" id="PTHR36057">
    <property type="match status" value="1"/>
</dbReference>
<accession>A0ABS5RZP8</accession>
<sequence length="270" mass="29804">MLIFCIIEQICFVKTSVWIIVNYTPFLAFAALLVATSQAPAEQSLVRGVVELFTSQGCDSCPKADKMLGEMVHQKDIVALAYHVDYWDYRGWRDTLATPENTDRQRNYMKAMKARAFYTPQAVINGRTHVNGADQLAVDEKLAETPTLPVAVNLKQDRDVLVIDVPGQEGPRQNAHVLLVSYEAMSPVKIERGENAGHTVTYWNAVRDMQTTGMWHGQPARFEIPMSEIAKKGIGGCAVLVQSVDKDGHPATILGAASMPFDAQDGPNKN</sequence>
<dbReference type="EMBL" id="JAFMNX010000005">
    <property type="protein sequence ID" value="MBS9722270.1"/>
    <property type="molecule type" value="Genomic_DNA"/>
</dbReference>